<evidence type="ECO:0000313" key="2">
    <source>
        <dbReference type="EMBL" id="TQL44861.1"/>
    </source>
</evidence>
<reference evidence="2 3" key="1">
    <citation type="submission" date="2019-06" db="EMBL/GenBank/DDBJ databases">
        <title>Sequencing the genomes of 1000 actinobacteria strains.</title>
        <authorList>
            <person name="Klenk H.-P."/>
        </authorList>
    </citation>
    <scope>NUCLEOTIDE SEQUENCE [LARGE SCALE GENOMIC DNA]</scope>
    <source>
        <strain evidence="2 3">DSM 8803</strain>
    </source>
</reference>
<dbReference type="RefSeq" id="WP_141887975.1">
    <property type="nucleotide sequence ID" value="NZ_BAAAUY010000018.1"/>
</dbReference>
<dbReference type="EMBL" id="VFON01000001">
    <property type="protein sequence ID" value="TQL44861.1"/>
    <property type="molecule type" value="Genomic_DNA"/>
</dbReference>
<comment type="caution">
    <text evidence="2">The sequence shown here is derived from an EMBL/GenBank/DDBJ whole genome shotgun (WGS) entry which is preliminary data.</text>
</comment>
<dbReference type="AlphaFoldDB" id="A0A542Y9U6"/>
<name>A0A542Y9U6_9MICO</name>
<sequence>MSAAAVEAPSRATVDPHSDTRGAIRVQPRALEKAVREAAATCAGAPRGDVRVELAEWGGALTVRIATKLPIPALERTEAVLAETPIVERVRAMQHALVRDLAHLTGRDIRRVSVTVTGAIIPERKRVR</sequence>
<organism evidence="2 3">
    <name type="scientific">Leucobacter komagatae</name>
    <dbReference type="NCBI Taxonomy" id="55969"/>
    <lineage>
        <taxon>Bacteria</taxon>
        <taxon>Bacillati</taxon>
        <taxon>Actinomycetota</taxon>
        <taxon>Actinomycetes</taxon>
        <taxon>Micrococcales</taxon>
        <taxon>Microbacteriaceae</taxon>
        <taxon>Leucobacter</taxon>
    </lineage>
</organism>
<gene>
    <name evidence="2" type="ORF">FB468_2932</name>
</gene>
<evidence type="ECO:0000313" key="3">
    <source>
        <dbReference type="Proteomes" id="UP000319094"/>
    </source>
</evidence>
<dbReference type="Proteomes" id="UP000319094">
    <property type="component" value="Unassembled WGS sequence"/>
</dbReference>
<accession>A0A542Y9U6</accession>
<keyword evidence="3" id="KW-1185">Reference proteome</keyword>
<protein>
    <recommendedName>
        <fullName evidence="4">NTP pyrophosphohydrolase</fullName>
    </recommendedName>
</protein>
<evidence type="ECO:0000256" key="1">
    <source>
        <dbReference type="SAM" id="MobiDB-lite"/>
    </source>
</evidence>
<evidence type="ECO:0008006" key="4">
    <source>
        <dbReference type="Google" id="ProtNLM"/>
    </source>
</evidence>
<feature type="region of interest" description="Disordered" evidence="1">
    <location>
        <begin position="1"/>
        <end position="21"/>
    </location>
</feature>
<dbReference type="OrthoDB" id="5119617at2"/>
<proteinExistence type="predicted"/>